<dbReference type="PANTHER" id="PTHR30399">
    <property type="entry name" value="UNCHARACTERIZED PROTEIN YGJP"/>
    <property type="match status" value="1"/>
</dbReference>
<gene>
    <name evidence="2" type="ORF">E2I14_09480</name>
</gene>
<dbReference type="InterPro" id="IPR053136">
    <property type="entry name" value="UTP_pyrophosphatase-like"/>
</dbReference>
<dbReference type="InterPro" id="IPR002725">
    <property type="entry name" value="YgjP-like_metallopeptidase"/>
</dbReference>
<feature type="domain" description="YgjP-like metallopeptidase" evidence="1">
    <location>
        <begin position="24"/>
        <end position="228"/>
    </location>
</feature>
<dbReference type="OrthoDB" id="9811177at2"/>
<name>A0A4R5W263_9BURK</name>
<evidence type="ECO:0000313" key="2">
    <source>
        <dbReference type="EMBL" id="TDK65837.1"/>
    </source>
</evidence>
<dbReference type="Gene3D" id="3.30.2010.10">
    <property type="entry name" value="Metalloproteases ('zincins'), catalytic domain"/>
    <property type="match status" value="1"/>
</dbReference>
<protein>
    <submittedName>
        <fullName evidence="2">M48 family peptidase</fullName>
    </submittedName>
</protein>
<dbReference type="RefSeq" id="WP_133327832.1">
    <property type="nucleotide sequence ID" value="NZ_SMYL01000004.1"/>
</dbReference>
<dbReference type="AlphaFoldDB" id="A0A4R5W263"/>
<dbReference type="CDD" id="cd07344">
    <property type="entry name" value="M48_yhfN_like"/>
    <property type="match status" value="1"/>
</dbReference>
<accession>A0A4R5W263</accession>
<dbReference type="Pfam" id="PF01863">
    <property type="entry name" value="YgjP-like"/>
    <property type="match status" value="1"/>
</dbReference>
<keyword evidence="3" id="KW-1185">Reference proteome</keyword>
<reference evidence="2 3" key="1">
    <citation type="submission" date="2019-03" db="EMBL/GenBank/DDBJ databases">
        <title>Sapientia aquatica gen. nov., sp. nov., isolated from a crater lake.</title>
        <authorList>
            <person name="Felfoldi T."/>
            <person name="Szabo A."/>
            <person name="Toth E."/>
            <person name="Schumann P."/>
            <person name="Keki Z."/>
            <person name="Marialigeti K."/>
            <person name="Mathe I."/>
        </authorList>
    </citation>
    <scope>NUCLEOTIDE SEQUENCE [LARGE SCALE GENOMIC DNA]</scope>
    <source>
        <strain evidence="2 3">SA-152</strain>
    </source>
</reference>
<evidence type="ECO:0000313" key="3">
    <source>
        <dbReference type="Proteomes" id="UP000294829"/>
    </source>
</evidence>
<comment type="caution">
    <text evidence="2">The sequence shown here is derived from an EMBL/GenBank/DDBJ whole genome shotgun (WGS) entry which is preliminary data.</text>
</comment>
<dbReference type="EMBL" id="SMYL01000004">
    <property type="protein sequence ID" value="TDK65837.1"/>
    <property type="molecule type" value="Genomic_DNA"/>
</dbReference>
<sequence>MNETIQLGEISITVTRKDIKNVHLTVHPPDGRVTLAAPSNTRLEVARAYAISKLAWIREQQRKLECQARETPRQFIERESHRVWGRRYLMTVDYQDVKPSVFLSNKRIKLIVRPGCSAEKRAEVMHEWHKSLMHEVVPPLIQKWERKLKVNVSGYFLQRMKTKWGSCNHAAGNIRLNTELVKKPKDLLEYVIVHEMAHLIEPTHSDRFIAILDEHYPRWREARLELNELPLAVEVWNK</sequence>
<evidence type="ECO:0000259" key="1">
    <source>
        <dbReference type="Pfam" id="PF01863"/>
    </source>
</evidence>
<dbReference type="PANTHER" id="PTHR30399:SF1">
    <property type="entry name" value="UTP PYROPHOSPHATASE"/>
    <property type="match status" value="1"/>
</dbReference>
<dbReference type="Proteomes" id="UP000294829">
    <property type="component" value="Unassembled WGS sequence"/>
</dbReference>
<proteinExistence type="predicted"/>
<organism evidence="2 3">
    <name type="scientific">Sapientia aquatica</name>
    <dbReference type="NCBI Taxonomy" id="1549640"/>
    <lineage>
        <taxon>Bacteria</taxon>
        <taxon>Pseudomonadati</taxon>
        <taxon>Pseudomonadota</taxon>
        <taxon>Betaproteobacteria</taxon>
        <taxon>Burkholderiales</taxon>
        <taxon>Oxalobacteraceae</taxon>
        <taxon>Sapientia</taxon>
    </lineage>
</organism>